<dbReference type="Gene3D" id="1.10.510.10">
    <property type="entry name" value="Transferase(Phosphotransferase) domain 1"/>
    <property type="match status" value="1"/>
</dbReference>
<evidence type="ECO:0000313" key="4">
    <source>
        <dbReference type="Proteomes" id="UP001595690"/>
    </source>
</evidence>
<sequence length="423" mass="46684">MRFPRFDDYMKAVQKPDAFTTEELRALELVVHPIFQIPSPASGASAVVFKAMAGTEARALRFFTRADASDSARYDALHGYFTAKSLTDTVALPRWIDDGIRVNGSTWPVVEMPWIEGHTLNRHVDDLVTRQDVGALTDLAHSWRGLVDRLQRAGFAHGDLQHGNVLVDTRGGLRLVDFDCAWIEDFAGDPPPPETGHHNYQPPDRPWGRWMDTFPGLVIYLSLSALARRPTWATLNTDDNLLFTQQDFRSFDTPVWRHLKGLGDPQVDELALRLQSCCTPGWVAAGGLEALLGPVEVPWWQRTTTVVAGSARHQAPPPQIPEIPPPPPQRPQPVPQRPATGNWWEAAGQRPAASVPQPQQRKKKTPAVWLVLLLAVAAYFGVGALAYSVLDAADGDTEVTPLFGVLAAIVTMIVGFLRRSRSG</sequence>
<reference evidence="4" key="1">
    <citation type="journal article" date="2019" name="Int. J. Syst. Evol. Microbiol.">
        <title>The Global Catalogue of Microorganisms (GCM) 10K type strain sequencing project: providing services to taxonomists for standard genome sequencing and annotation.</title>
        <authorList>
            <consortium name="The Broad Institute Genomics Platform"/>
            <consortium name="The Broad Institute Genome Sequencing Center for Infectious Disease"/>
            <person name="Wu L."/>
            <person name="Ma J."/>
        </authorList>
    </citation>
    <scope>NUCLEOTIDE SEQUENCE [LARGE SCALE GENOMIC DNA]</scope>
    <source>
        <strain evidence="4">CGMCC 4.7405</strain>
    </source>
</reference>
<accession>A0ABV8C1L0</accession>
<feature type="region of interest" description="Disordered" evidence="1">
    <location>
        <begin position="308"/>
        <end position="342"/>
    </location>
</feature>
<comment type="caution">
    <text evidence="3">The sequence shown here is derived from an EMBL/GenBank/DDBJ whole genome shotgun (WGS) entry which is preliminary data.</text>
</comment>
<feature type="compositionally biased region" description="Pro residues" evidence="1">
    <location>
        <begin position="315"/>
        <end position="336"/>
    </location>
</feature>
<keyword evidence="2" id="KW-1133">Transmembrane helix</keyword>
<keyword evidence="2" id="KW-0812">Transmembrane</keyword>
<keyword evidence="4" id="KW-1185">Reference proteome</keyword>
<name>A0ABV8C1L0_9PSEU</name>
<keyword evidence="2" id="KW-0472">Membrane</keyword>
<dbReference type="SUPFAM" id="SSF56112">
    <property type="entry name" value="Protein kinase-like (PK-like)"/>
    <property type="match status" value="1"/>
</dbReference>
<dbReference type="Proteomes" id="UP001595690">
    <property type="component" value="Unassembled WGS sequence"/>
</dbReference>
<gene>
    <name evidence="3" type="ORF">ACFOWZ_30315</name>
</gene>
<organism evidence="3 4">
    <name type="scientific">Lentzea rhizosphaerae</name>
    <dbReference type="NCBI Taxonomy" id="2041025"/>
    <lineage>
        <taxon>Bacteria</taxon>
        <taxon>Bacillati</taxon>
        <taxon>Actinomycetota</taxon>
        <taxon>Actinomycetes</taxon>
        <taxon>Pseudonocardiales</taxon>
        <taxon>Pseudonocardiaceae</taxon>
        <taxon>Lentzea</taxon>
    </lineage>
</organism>
<dbReference type="EMBL" id="JBHRZI010000027">
    <property type="protein sequence ID" value="MFC3895794.1"/>
    <property type="molecule type" value="Genomic_DNA"/>
</dbReference>
<feature type="transmembrane region" description="Helical" evidence="2">
    <location>
        <begin position="399"/>
        <end position="417"/>
    </location>
</feature>
<proteinExistence type="predicted"/>
<evidence type="ECO:0000313" key="3">
    <source>
        <dbReference type="EMBL" id="MFC3895794.1"/>
    </source>
</evidence>
<protein>
    <submittedName>
        <fullName evidence="3">Phosphotransferase family protein</fullName>
    </submittedName>
</protein>
<evidence type="ECO:0000256" key="2">
    <source>
        <dbReference type="SAM" id="Phobius"/>
    </source>
</evidence>
<evidence type="ECO:0000256" key="1">
    <source>
        <dbReference type="SAM" id="MobiDB-lite"/>
    </source>
</evidence>
<feature type="transmembrane region" description="Helical" evidence="2">
    <location>
        <begin position="367"/>
        <end position="387"/>
    </location>
</feature>
<dbReference type="RefSeq" id="WP_382377326.1">
    <property type="nucleotide sequence ID" value="NZ_JBHRZI010000027.1"/>
</dbReference>
<dbReference type="InterPro" id="IPR011009">
    <property type="entry name" value="Kinase-like_dom_sf"/>
</dbReference>